<dbReference type="PANTHER" id="PTHR15462:SF8">
    <property type="entry name" value="SERINE PROTEASE"/>
    <property type="match status" value="1"/>
</dbReference>
<evidence type="ECO:0000259" key="8">
    <source>
        <dbReference type="Pfam" id="PF00089"/>
    </source>
</evidence>
<comment type="similarity">
    <text evidence="1 6">Belongs to the peptidase S1B family.</text>
</comment>
<feature type="chain" id="PRO_5011330010" description="Serine protease" evidence="6">
    <location>
        <begin position="20"/>
        <end position="273"/>
    </location>
</feature>
<feature type="signal peptide" evidence="6">
    <location>
        <begin position="1"/>
        <end position="19"/>
    </location>
</feature>
<dbReference type="EC" id="3.4.21.-" evidence="6"/>
<dbReference type="PROSITE" id="PS00134">
    <property type="entry name" value="TRYPSIN_HIS"/>
    <property type="match status" value="1"/>
</dbReference>
<dbReference type="PANTHER" id="PTHR15462">
    <property type="entry name" value="SERINE PROTEASE"/>
    <property type="match status" value="1"/>
</dbReference>
<dbReference type="GO" id="GO:0006508">
    <property type="term" value="P:proteolysis"/>
    <property type="evidence" value="ECO:0007669"/>
    <property type="project" value="UniProtKB-KW"/>
</dbReference>
<keyword evidence="10" id="KW-1185">Reference proteome</keyword>
<keyword evidence="5 6" id="KW-0720">Serine protease</keyword>
<feature type="domain" description="Peptidase S1" evidence="8">
    <location>
        <begin position="43"/>
        <end position="164"/>
    </location>
</feature>
<dbReference type="OrthoDB" id="267336at2"/>
<dbReference type="AlphaFoldDB" id="A0A1G6P391"/>
<evidence type="ECO:0000256" key="6">
    <source>
        <dbReference type="RuleBase" id="RU004296"/>
    </source>
</evidence>
<organism evidence="9 10">
    <name type="scientific">Ruegeria marina</name>
    <dbReference type="NCBI Taxonomy" id="639004"/>
    <lineage>
        <taxon>Bacteria</taxon>
        <taxon>Pseudomonadati</taxon>
        <taxon>Pseudomonadota</taxon>
        <taxon>Alphaproteobacteria</taxon>
        <taxon>Rhodobacterales</taxon>
        <taxon>Roseobacteraceae</taxon>
        <taxon>Ruegeria</taxon>
    </lineage>
</organism>
<name>A0A1G6P391_9RHOB</name>
<reference evidence="10" key="1">
    <citation type="submission" date="2016-10" db="EMBL/GenBank/DDBJ databases">
        <authorList>
            <person name="Varghese N."/>
            <person name="Submissions S."/>
        </authorList>
    </citation>
    <scope>NUCLEOTIDE SEQUENCE [LARGE SCALE GENOMIC DNA]</scope>
    <source>
        <strain evidence="10">CGMCC 1.9108</strain>
    </source>
</reference>
<dbReference type="SUPFAM" id="SSF50494">
    <property type="entry name" value="Trypsin-like serine proteases"/>
    <property type="match status" value="1"/>
</dbReference>
<dbReference type="Gene3D" id="2.40.10.10">
    <property type="entry name" value="Trypsin-like serine proteases"/>
    <property type="match status" value="2"/>
</dbReference>
<evidence type="ECO:0000256" key="3">
    <source>
        <dbReference type="ARBA" id="ARBA00022729"/>
    </source>
</evidence>
<keyword evidence="4 6" id="KW-0378">Hydrolase</keyword>
<evidence type="ECO:0000256" key="4">
    <source>
        <dbReference type="ARBA" id="ARBA00022801"/>
    </source>
</evidence>
<evidence type="ECO:0000256" key="2">
    <source>
        <dbReference type="ARBA" id="ARBA00022670"/>
    </source>
</evidence>
<dbReference type="InterPro" id="IPR018114">
    <property type="entry name" value="TRYPSIN_HIS"/>
</dbReference>
<dbReference type="Proteomes" id="UP000199628">
    <property type="component" value="Unassembled WGS sequence"/>
</dbReference>
<dbReference type="RefSeq" id="WP_093028743.1">
    <property type="nucleotide sequence ID" value="NZ_FMZV01000003.1"/>
</dbReference>
<dbReference type="PRINTS" id="PR00839">
    <property type="entry name" value="V8PROTEASE"/>
</dbReference>
<accession>A0A1G6P391</accession>
<dbReference type="InterPro" id="IPR050966">
    <property type="entry name" value="Glutamyl_endopeptidase"/>
</dbReference>
<evidence type="ECO:0000256" key="1">
    <source>
        <dbReference type="ARBA" id="ARBA00008764"/>
    </source>
</evidence>
<keyword evidence="2 6" id="KW-0645">Protease</keyword>
<evidence type="ECO:0000256" key="7">
    <source>
        <dbReference type="SAM" id="MobiDB-lite"/>
    </source>
</evidence>
<sequence>MRRLLPLLLAFCLALPAAAENSGLRRLTERNDLFGWEAVGRLDIADTGFCTGTLIAPDMVLTAAHCAFDTRTGAHYQPGEITFRAGFRDGQSVAERRVVQIATPAGFIPNAAPSADRIRADVALMRLAEPIPTALADPFVLHSGDLSGTEISVSSYGRGRAGAISRQRSCQLLWRQAGLMSFDCDVTFGSSGAAILAHERKRGRILSLVSAGTVIDGRPVGFGMDLPDTVEDLKRQMRRDAPAPQAEIRRLKVGSGLSGGAGTGPRFIRPGGS</sequence>
<proteinExistence type="inferred from homology"/>
<dbReference type="EMBL" id="FMZV01000003">
    <property type="protein sequence ID" value="SDC74478.1"/>
    <property type="molecule type" value="Genomic_DNA"/>
</dbReference>
<dbReference type="GO" id="GO:0004252">
    <property type="term" value="F:serine-type endopeptidase activity"/>
    <property type="evidence" value="ECO:0007669"/>
    <property type="project" value="InterPro"/>
</dbReference>
<evidence type="ECO:0000256" key="5">
    <source>
        <dbReference type="ARBA" id="ARBA00022825"/>
    </source>
</evidence>
<feature type="region of interest" description="Disordered" evidence="7">
    <location>
        <begin position="254"/>
        <end position="273"/>
    </location>
</feature>
<dbReference type="InterPro" id="IPR008256">
    <property type="entry name" value="Peptidase_S1B"/>
</dbReference>
<keyword evidence="3 6" id="KW-0732">Signal</keyword>
<dbReference type="STRING" id="639004.SAMN04488239_103296"/>
<dbReference type="Pfam" id="PF00089">
    <property type="entry name" value="Trypsin"/>
    <property type="match status" value="1"/>
</dbReference>
<dbReference type="InterPro" id="IPR043504">
    <property type="entry name" value="Peptidase_S1_PA_chymotrypsin"/>
</dbReference>
<evidence type="ECO:0000313" key="9">
    <source>
        <dbReference type="EMBL" id="SDC74478.1"/>
    </source>
</evidence>
<evidence type="ECO:0000313" key="10">
    <source>
        <dbReference type="Proteomes" id="UP000199628"/>
    </source>
</evidence>
<protein>
    <recommendedName>
        <fullName evidence="6">Serine protease</fullName>
        <ecNumber evidence="6">3.4.21.-</ecNumber>
    </recommendedName>
</protein>
<dbReference type="InterPro" id="IPR009003">
    <property type="entry name" value="Peptidase_S1_PA"/>
</dbReference>
<gene>
    <name evidence="9" type="ORF">SAMN04488239_103296</name>
</gene>
<dbReference type="InterPro" id="IPR001254">
    <property type="entry name" value="Trypsin_dom"/>
</dbReference>